<name>A0A7S3ERV9_9EUKA</name>
<dbReference type="EMBL" id="HBHX01002645">
    <property type="protein sequence ID" value="CAE0098950.1"/>
    <property type="molecule type" value="Transcribed_RNA"/>
</dbReference>
<sequence length="279" mass="30274">MPVGKQQCFISVLDAACGDMSWFPAVLEEAHAEAIFVDYSGVDVAGYVISLNNASTVLSARLRATTAAFHFEQMDLVARVPSRAYDLVVARHVFMHLRNEQVISFVRNLKQGGSRYLLATSGYNCHCNADIEAEGDFQPRELTSPPLSFPTSALSALFLDTDGPLTLWTLPHVTLPVSEAASGHTNRMRAGCSKPKPGLRGGKRAGVGRQLLGHRHILASGRHASHPQTSQLSLRDPSTMCTACCASQWVCNSTELLRCNRRLRSVRGSWGGAMPTHGS</sequence>
<proteinExistence type="predicted"/>
<dbReference type="AlphaFoldDB" id="A0A7S3ERV9"/>
<reference evidence="1" key="1">
    <citation type="submission" date="2021-01" db="EMBL/GenBank/DDBJ databases">
        <authorList>
            <person name="Corre E."/>
            <person name="Pelletier E."/>
            <person name="Niang G."/>
            <person name="Scheremetjew M."/>
            <person name="Finn R."/>
            <person name="Kale V."/>
            <person name="Holt S."/>
            <person name="Cochrane G."/>
            <person name="Meng A."/>
            <person name="Brown T."/>
            <person name="Cohen L."/>
        </authorList>
    </citation>
    <scope>NUCLEOTIDE SEQUENCE</scope>
    <source>
        <strain evidence="1">CCMP281</strain>
    </source>
</reference>
<gene>
    <name evidence="1" type="ORF">HERI1096_LOCUS1450</name>
</gene>
<dbReference type="Gene3D" id="3.40.50.150">
    <property type="entry name" value="Vaccinia Virus protein VP39"/>
    <property type="match status" value="1"/>
</dbReference>
<evidence type="ECO:0008006" key="2">
    <source>
        <dbReference type="Google" id="ProtNLM"/>
    </source>
</evidence>
<accession>A0A7S3ERV9</accession>
<dbReference type="SUPFAM" id="SSF53335">
    <property type="entry name" value="S-adenosyl-L-methionine-dependent methyltransferases"/>
    <property type="match status" value="1"/>
</dbReference>
<protein>
    <recommendedName>
        <fullName evidence="2">Class I SAM-dependent methyltransferase</fullName>
    </recommendedName>
</protein>
<evidence type="ECO:0000313" key="1">
    <source>
        <dbReference type="EMBL" id="CAE0098950.1"/>
    </source>
</evidence>
<organism evidence="1">
    <name type="scientific">Haptolina ericina</name>
    <dbReference type="NCBI Taxonomy" id="156174"/>
    <lineage>
        <taxon>Eukaryota</taxon>
        <taxon>Haptista</taxon>
        <taxon>Haptophyta</taxon>
        <taxon>Prymnesiophyceae</taxon>
        <taxon>Prymnesiales</taxon>
        <taxon>Prymnesiaceae</taxon>
        <taxon>Haptolina</taxon>
    </lineage>
</organism>
<dbReference type="InterPro" id="IPR029063">
    <property type="entry name" value="SAM-dependent_MTases_sf"/>
</dbReference>